<comment type="caution">
    <text evidence="4">The sequence shown here is derived from an EMBL/GenBank/DDBJ whole genome shotgun (WGS) entry which is preliminary data.</text>
</comment>
<protein>
    <recommendedName>
        <fullName evidence="2">Protein CbrA</fullName>
    </recommendedName>
</protein>
<name>A0A0W0WXK7_9GAMM</name>
<dbReference type="PANTHER" id="PTHR42685:SF22">
    <property type="entry name" value="CONDITIONED MEDIUM FACTOR RECEPTOR 1"/>
    <property type="match status" value="1"/>
</dbReference>
<evidence type="ECO:0000256" key="1">
    <source>
        <dbReference type="ARBA" id="ARBA00038079"/>
    </source>
</evidence>
<dbReference type="AlphaFoldDB" id="A0A0W0WXK7"/>
<sequence length="408" mass="45195">MNARDNILDALIIGGGPAGATTGILLAKAGWSIGIIEKKVFPRRKVCGEFMSATNLDLIHQLGIADFYLRTSGPEIQRVGLFAADAILATKMPSENNSSRKWGRALGREHLDLALMNRAAQLGVTLWQPCIAQDWQQKQGVYACNMICDDSVKEIKARFLIIACGSWEGNDIQCSKYAHKPSDLLAFKAHFRNTELDLDLMPLIAFPGGYGGLVHSDHGRVSLSFCIRRDVLQQVRKRHPGMQAGEASLSYIKEHCLGVQRVLAHAQREGGWLACGPIRPGVRQRYHNGIFYIGNIAGEAHPIVAEGISMAMQSAWLLSHILVGQQKKIITASGLNKAGREYSERWYQHFATRIHAAGLFSQVAMRPWTQAIMIQFIKYFPKILTYGAKLSGKVKQVVCAEDMIDKDN</sequence>
<dbReference type="InterPro" id="IPR002938">
    <property type="entry name" value="FAD-bd"/>
</dbReference>
<evidence type="ECO:0000256" key="2">
    <source>
        <dbReference type="ARBA" id="ARBA00040363"/>
    </source>
</evidence>
<evidence type="ECO:0000313" key="5">
    <source>
        <dbReference type="Proteomes" id="UP000054858"/>
    </source>
</evidence>
<dbReference type="PRINTS" id="PR00420">
    <property type="entry name" value="RNGMNOXGNASE"/>
</dbReference>
<dbReference type="EMBL" id="LNYP01000031">
    <property type="protein sequence ID" value="KTD37054.1"/>
    <property type="molecule type" value="Genomic_DNA"/>
</dbReference>
<accession>A0A0W0WXK7</accession>
<dbReference type="Proteomes" id="UP000054858">
    <property type="component" value="Unassembled WGS sequence"/>
</dbReference>
<dbReference type="Pfam" id="PF01494">
    <property type="entry name" value="FAD_binding_3"/>
    <property type="match status" value="1"/>
</dbReference>
<organism evidence="4 5">
    <name type="scientific">Legionella oakridgensis</name>
    <dbReference type="NCBI Taxonomy" id="29423"/>
    <lineage>
        <taxon>Bacteria</taxon>
        <taxon>Pseudomonadati</taxon>
        <taxon>Pseudomonadota</taxon>
        <taxon>Gammaproteobacteria</taxon>
        <taxon>Legionellales</taxon>
        <taxon>Legionellaceae</taxon>
        <taxon>Legionella</taxon>
    </lineage>
</organism>
<dbReference type="GO" id="GO:0071949">
    <property type="term" value="F:FAD binding"/>
    <property type="evidence" value="ECO:0007669"/>
    <property type="project" value="InterPro"/>
</dbReference>
<dbReference type="PATRIC" id="fig|29423.5.peg.2297"/>
<evidence type="ECO:0000259" key="3">
    <source>
        <dbReference type="Pfam" id="PF01494"/>
    </source>
</evidence>
<dbReference type="InterPro" id="IPR050407">
    <property type="entry name" value="Geranylgeranyl_reductase"/>
</dbReference>
<comment type="similarity">
    <text evidence="1">Belongs to the CbrA family.</text>
</comment>
<feature type="domain" description="FAD-binding" evidence="3">
    <location>
        <begin position="9"/>
        <end position="166"/>
    </location>
</feature>
<proteinExistence type="inferred from homology"/>
<reference evidence="4 5" key="1">
    <citation type="submission" date="2015-11" db="EMBL/GenBank/DDBJ databases">
        <title>Genomic analysis of 38 Legionella species identifies large and diverse effector repertoires.</title>
        <authorList>
            <person name="Burstein D."/>
            <person name="Amaro F."/>
            <person name="Zusman T."/>
            <person name="Lifshitz Z."/>
            <person name="Cohen O."/>
            <person name="Gilbert J.A."/>
            <person name="Pupko T."/>
            <person name="Shuman H.A."/>
            <person name="Segal G."/>
        </authorList>
    </citation>
    <scope>NUCLEOTIDE SEQUENCE [LARGE SCALE GENOMIC DNA]</scope>
    <source>
        <strain evidence="4 5">Oak Ridge-10</strain>
    </source>
</reference>
<dbReference type="PANTHER" id="PTHR42685">
    <property type="entry name" value="GERANYLGERANYL DIPHOSPHATE REDUCTASE"/>
    <property type="match status" value="1"/>
</dbReference>
<dbReference type="SUPFAM" id="SSF51905">
    <property type="entry name" value="FAD/NAD(P)-binding domain"/>
    <property type="match status" value="1"/>
</dbReference>
<dbReference type="InterPro" id="IPR036188">
    <property type="entry name" value="FAD/NAD-bd_sf"/>
</dbReference>
<dbReference type="Gene3D" id="3.50.50.60">
    <property type="entry name" value="FAD/NAD(P)-binding domain"/>
    <property type="match status" value="1"/>
</dbReference>
<gene>
    <name evidence="4" type="ORF">Loak_2190</name>
</gene>
<evidence type="ECO:0000313" key="4">
    <source>
        <dbReference type="EMBL" id="KTD37054.1"/>
    </source>
</evidence>
<dbReference type="RefSeq" id="WP_025386076.1">
    <property type="nucleotide sequence ID" value="NZ_LCUA01000001.1"/>
</dbReference>